<reference evidence="1" key="1">
    <citation type="journal article" date="2014" name="Front. Microbiol.">
        <title>High frequency of phylogenetically diverse reductive dehalogenase-homologous genes in deep subseafloor sedimentary metagenomes.</title>
        <authorList>
            <person name="Kawai M."/>
            <person name="Futagami T."/>
            <person name="Toyoda A."/>
            <person name="Takaki Y."/>
            <person name="Nishi S."/>
            <person name="Hori S."/>
            <person name="Arai W."/>
            <person name="Tsubouchi T."/>
            <person name="Morono Y."/>
            <person name="Uchiyama I."/>
            <person name="Ito T."/>
            <person name="Fujiyama A."/>
            <person name="Inagaki F."/>
            <person name="Takami H."/>
        </authorList>
    </citation>
    <scope>NUCLEOTIDE SEQUENCE</scope>
    <source>
        <strain evidence="1">Expedition CK06-06</strain>
    </source>
</reference>
<dbReference type="EMBL" id="BARV01013671">
    <property type="protein sequence ID" value="GAI25019.1"/>
    <property type="molecule type" value="Genomic_DNA"/>
</dbReference>
<organism evidence="1">
    <name type="scientific">marine sediment metagenome</name>
    <dbReference type="NCBI Taxonomy" id="412755"/>
    <lineage>
        <taxon>unclassified sequences</taxon>
        <taxon>metagenomes</taxon>
        <taxon>ecological metagenomes</taxon>
    </lineage>
</organism>
<name>X1P295_9ZZZZ</name>
<gene>
    <name evidence="1" type="ORF">S06H3_24514</name>
</gene>
<accession>X1P295</accession>
<proteinExistence type="predicted"/>
<comment type="caution">
    <text evidence="1">The sequence shown here is derived from an EMBL/GenBank/DDBJ whole genome shotgun (WGS) entry which is preliminary data.</text>
</comment>
<protein>
    <submittedName>
        <fullName evidence="1">Uncharacterized protein</fullName>
    </submittedName>
</protein>
<feature type="non-terminal residue" evidence="1">
    <location>
        <position position="1"/>
    </location>
</feature>
<dbReference type="AlphaFoldDB" id="X1P295"/>
<evidence type="ECO:0000313" key="1">
    <source>
        <dbReference type="EMBL" id="GAI25019.1"/>
    </source>
</evidence>
<sequence length="31" mass="3850">QEEFKKNMDKRLPQMQYRSHLNLKTAMELLE</sequence>